<dbReference type="Proteomes" id="UP000218554">
    <property type="component" value="Chromosome"/>
</dbReference>
<keyword evidence="2" id="KW-1185">Reference proteome</keyword>
<protein>
    <submittedName>
        <fullName evidence="1">Uncharacterized protein</fullName>
    </submittedName>
</protein>
<sequence length="51" mass="5812">MGRNQAGIVREGHSCSLLWVARQAGPRCLGQSFSKRSNLGQTIYFRSIYYF</sequence>
<gene>
    <name evidence="1" type="ORF">KF707C_29980</name>
</gene>
<dbReference type="EMBL" id="AP014862">
    <property type="protein sequence ID" value="BAU74686.1"/>
    <property type="molecule type" value="Genomic_DNA"/>
</dbReference>
<proteinExistence type="predicted"/>
<dbReference type="KEGG" id="pfuw:KF707C_29980"/>
<dbReference type="AlphaFoldDB" id="A0AAD1BZT4"/>
<name>A0AAD1BZT4_METFU</name>
<reference evidence="1 2" key="2">
    <citation type="journal article" date="2017" name="Int. J. Syst. Evol. Microbiol.">
        <title>Pseudomonas furukawaii sp. nov., a polychlorinated biphenyl-degrading bacterium isolated from biphenyl-contaminated soil in Japan.</title>
        <authorList>
            <person name="Kimura N."/>
            <person name="Watanabe T."/>
            <person name="Suenaga H."/>
            <person name="Fujihara H."/>
            <person name="Futagami T."/>
            <person name="Goto M."/>
            <person name="Hanada S."/>
            <person name="Hirose J."/>
        </authorList>
    </citation>
    <scope>NUCLEOTIDE SEQUENCE [LARGE SCALE GENOMIC DNA]</scope>
    <source>
        <strain evidence="2">DSM 10086 / NBRC 110670 / KF707</strain>
    </source>
</reference>
<reference evidence="2" key="1">
    <citation type="submission" date="2015-05" db="EMBL/GenBank/DDBJ databases">
        <title>Draft genome sequencing of a biphenyl-degrading bacterium, Pseudomonas balearica KF707 (=NBRC110670).</title>
        <authorList>
            <person name="Kimura N."/>
            <person name="Hirose J."/>
            <person name="Watanabe T."/>
            <person name="Suenaga H."/>
            <person name="Fujihara H."/>
            <person name="Noguchi M."/>
            <person name="Hashimoto M."/>
            <person name="Shimodaira J."/>
            <person name="Tsuchikane K."/>
            <person name="Hosoyama A."/>
            <person name="Yamazoe A."/>
            <person name="Fujita N."/>
            <person name="Furukawa K."/>
        </authorList>
    </citation>
    <scope>NUCLEOTIDE SEQUENCE [LARGE SCALE GENOMIC DNA]</scope>
    <source>
        <strain evidence="2">DSM 10086 / NBRC 110670 / KF707</strain>
    </source>
</reference>
<evidence type="ECO:0000313" key="2">
    <source>
        <dbReference type="Proteomes" id="UP000218554"/>
    </source>
</evidence>
<organism evidence="1 2">
    <name type="scientific">Metapseudomonas furukawaii</name>
    <name type="common">Pseudomonas furukawaii</name>
    <dbReference type="NCBI Taxonomy" id="1149133"/>
    <lineage>
        <taxon>Bacteria</taxon>
        <taxon>Pseudomonadati</taxon>
        <taxon>Pseudomonadota</taxon>
        <taxon>Gammaproteobacteria</taxon>
        <taxon>Pseudomonadales</taxon>
        <taxon>Pseudomonadaceae</taxon>
        <taxon>Metapseudomonas</taxon>
    </lineage>
</organism>
<evidence type="ECO:0000313" key="1">
    <source>
        <dbReference type="EMBL" id="BAU74686.1"/>
    </source>
</evidence>
<accession>A0AAD1BZT4</accession>